<dbReference type="InterPro" id="IPR013320">
    <property type="entry name" value="ConA-like_dom_sf"/>
</dbReference>
<dbReference type="SUPFAM" id="SSF49899">
    <property type="entry name" value="Concanavalin A-like lectins/glucanases"/>
    <property type="match status" value="1"/>
</dbReference>
<keyword evidence="4" id="KW-1185">Reference proteome</keyword>
<evidence type="ECO:0000259" key="1">
    <source>
        <dbReference type="PROSITE" id="PS50197"/>
    </source>
</evidence>
<dbReference type="OrthoDB" id="10672230at2759"/>
<evidence type="ECO:0000313" key="3">
    <source>
        <dbReference type="EMBL" id="OHT04027.1"/>
    </source>
</evidence>
<dbReference type="EMBL" id="MLAK01000808">
    <property type="protein sequence ID" value="OHT04027.1"/>
    <property type="molecule type" value="Genomic_DNA"/>
</dbReference>
<dbReference type="InterPro" id="IPR000409">
    <property type="entry name" value="BEACH_dom"/>
</dbReference>
<accession>A0A1J4JYG1</accession>
<dbReference type="SMART" id="SM01026">
    <property type="entry name" value="Beach"/>
    <property type="match status" value="1"/>
</dbReference>
<dbReference type="InterPro" id="IPR050865">
    <property type="entry name" value="BEACH_Domain"/>
</dbReference>
<dbReference type="PANTHER" id="PTHR13743:SF161">
    <property type="entry name" value="BEIGE_BEACH DOMAIN CONTAINING PROTEIN"/>
    <property type="match status" value="1"/>
</dbReference>
<comment type="caution">
    <text evidence="3">The sequence shown here is derived from an EMBL/GenBank/DDBJ whole genome shotgun (WGS) entry which is preliminary data.</text>
</comment>
<dbReference type="InterPro" id="IPR036372">
    <property type="entry name" value="BEACH_dom_sf"/>
</dbReference>
<dbReference type="InterPro" id="IPR023362">
    <property type="entry name" value="PH-BEACH_dom"/>
</dbReference>
<dbReference type="CDD" id="cd06071">
    <property type="entry name" value="Beach"/>
    <property type="match status" value="1"/>
</dbReference>
<dbReference type="GeneID" id="94840961"/>
<dbReference type="InterPro" id="IPR011993">
    <property type="entry name" value="PH-like_dom_sf"/>
</dbReference>
<dbReference type="InterPro" id="IPR031570">
    <property type="entry name" value="NBEA/BDCP_DUF4704"/>
</dbReference>
<name>A0A1J4JYG1_9EUKA</name>
<feature type="domain" description="BEACH-type PH" evidence="2">
    <location>
        <begin position="1913"/>
        <end position="2013"/>
    </location>
</feature>
<organism evidence="3 4">
    <name type="scientific">Tritrichomonas foetus</name>
    <dbReference type="NCBI Taxonomy" id="1144522"/>
    <lineage>
        <taxon>Eukaryota</taxon>
        <taxon>Metamonada</taxon>
        <taxon>Parabasalia</taxon>
        <taxon>Tritrichomonadida</taxon>
        <taxon>Tritrichomonadidae</taxon>
        <taxon>Tritrichomonas</taxon>
    </lineage>
</organism>
<dbReference type="SUPFAM" id="SSF81837">
    <property type="entry name" value="BEACH domain"/>
    <property type="match status" value="1"/>
</dbReference>
<evidence type="ECO:0000313" key="4">
    <source>
        <dbReference type="Proteomes" id="UP000179807"/>
    </source>
</evidence>
<dbReference type="PROSITE" id="PS51783">
    <property type="entry name" value="PH_BEACH"/>
    <property type="match status" value="1"/>
</dbReference>
<proteinExistence type="predicted"/>
<dbReference type="SUPFAM" id="SSF50729">
    <property type="entry name" value="PH domain-like"/>
    <property type="match status" value="1"/>
</dbReference>
<dbReference type="Gene3D" id="1.10.1540.10">
    <property type="entry name" value="BEACH domain"/>
    <property type="match status" value="1"/>
</dbReference>
<dbReference type="VEuPathDB" id="TrichDB:TRFO_28571"/>
<reference evidence="3" key="1">
    <citation type="submission" date="2016-10" db="EMBL/GenBank/DDBJ databases">
        <authorList>
            <person name="Benchimol M."/>
            <person name="Almeida L.G."/>
            <person name="Vasconcelos A.T."/>
            <person name="Perreira-Neves A."/>
            <person name="Rosa I.A."/>
            <person name="Tasca T."/>
            <person name="Bogo M.R."/>
            <person name="de Souza W."/>
        </authorList>
    </citation>
    <scope>NUCLEOTIDE SEQUENCE [LARGE SCALE GENOMIC DNA]</scope>
    <source>
        <strain evidence="3">K</strain>
    </source>
</reference>
<gene>
    <name evidence="3" type="ORF">TRFO_28571</name>
</gene>
<dbReference type="Pfam" id="PF02138">
    <property type="entry name" value="Beach"/>
    <property type="match status" value="1"/>
</dbReference>
<dbReference type="Pfam" id="PF15787">
    <property type="entry name" value="DUF4704"/>
    <property type="match status" value="1"/>
</dbReference>
<dbReference type="PROSITE" id="PS50197">
    <property type="entry name" value="BEACH"/>
    <property type="match status" value="1"/>
</dbReference>
<sequence>MTILSPNDMCNSILQMVVTGSVVSRNIPTELKKDVVTLFPQKYTQNQVKSAKNEMIKGKNCFEALSAAKICFPFKPVLLMQMMGDPSFIEKEPQLCATIILFSYLTWCCDHYNSNESDYLSLIFEILKLLANHVKSDQNSQHIINVSISAMYNLLLMILPKKLDNVDISGKVEIIEGIISSVPNLPDAFFDIIVKVINAFDSEGNQNSPNAYSHFINFLVKLLKQLQDKFPKKIIEMSSPMISNMLSSLDKSSLEYVIAVYQKFGMAEVQAYLSLIPVGFVIQIDKNSVLGKLQNDEKQDNFVILSINTDQEINWKHKIAHPTDINSVVDLKTPTITFPEVPSLATQISPKLNDIANVFINELSKSPEFVLEIIPPLYKHFEEGGELSNSLDGYAFLLLIFKGFQKMTKLPIPIKLLTSQFIFYPGINAFNPPKNWNIINMLRHNAMEILIEKNIEHLYRFIDDTSRFPLLYAELLYRLTSFLSKIRIHKDFVRTYYNLLLKVNTIYQNMTGLSDNDVDSIRKARVAIFYILDKLFKNDKVLYQFFTDDNFMTAISPVVFEKGFQGFVINAFKAYSQKNIIVETSAFSEKIVSIFDDAFQYLDDVFYIQGCNYQICEFNRMIPKSENLAKMFERLINPLCLGILKLPSLNISRTLLSNTLKFLILESKYHHLRSQEVAALEDSMIRLLGKSPPQIFFNLLVKLTAGNENATPDSPFNIAQPKALHLLLLTFCNSPIFNNVLDFISHLCNYSDENKLQIHQHEVDIALLDIIQDERENSNCDLETITKTFEVFSLISKHASSVSVVQRFISLLCLVKGCYLPWYHKTTIDTFLSLISKRSEKLVESIPFNSSSGLTVNRVKGEYINDGFSFCCWIQSNVSLPDYALHLITLNDQKGQHLSIYLNWTSIMMSISNQGIIKTEYILSTHEWSLFTIVVINSNNENEQSTVFVYNNSQFIKEINLNTIRFDKGNLLCTLGGTSDGSISPDQPSECGQYALYPPLGAEQVANIYKVGATSTDLSCNPIFALVPYIPIDTIVIRNIVPSSSIYSKTELQALHPPSFTDVLCKRCGADIFLPIFAQWDIKFENETEMNDLPLKSLKLLKETLTQNIETQKSFYESHGFEIISFFLQTNNEKHINLESYKLFYKLFNSITCIELKEQLFTCVLTNVEILFRAPVNDHKGIIEHWTKYLFPKNIELSNLHRPFRWVVNIMRIYYYYKNDEPDIQRPQPYNADIKTCRKYLNMLAITLANYHFTNSDLYLLVCMIVNSKDPQQQLDYISILNNLITKGKNSPLLKATDSFKYIKLLQYLVNSPNKDVSFMSMKTLINAYRATYFPNMTVDAQFDIIIHQMSTDMITNEYFNLFLDGCIERIPEFFQITSWLAMNLGEDHIKQLYEKLQPSTSFINSPSWCIWSVISMYNYSEDIARIVASFLCRCSFSHFDHVYTIVDIVGHVYNEDSDSMKAIVLDEFVKALKDAPEGELTKNISVYYKCAQHFLFYRSEPAMEKRTKKIFQGSPFYEEETDFDEFTFMDKVSRSRSRPLLNSNGTERYSNFIAQKAYSTLAPKVEEEELVAEPRILASGNRRSKVHHGRRMSQFSIKIFTGEKVDLRQTQSKFTSNSDRLLPNDTLVIYRELQENVICYHFGIRETSEGKWADTDAAINFLKMFKKCPLKDFEATVVMIASFIIYSNRDIANFAISMINSNSNDLLPGLSFYDKNATRANEKRILKTPIHDMQFQSNEFLINYQSDEIVKFCQKWKSTMNMIKDYEDKNSIFAYQTYELTTASNIIAVTNNMLADFKDEINQFKTASTKLWQQLWHSFSIERGPWHKSLPPNMLQSVHYRREFTFCWSLFPPKLKQNFNFDIHFEASLVRDTGSTTDAMTKLQEYKEQLQSIYNDSVLSNLFEITDESVKSKTDNTLSTSKCIIELPCEIIKINKTYEEANFSLMENCIVLAIGDKKSTAINLKSIVHVFPRTRLHHPTAIEIFTEEGQTYFINFPNFSSAQVLKSFKNLITVQPLDFKLSLQQSRITERWIKREISNFQYLMFLNIYSGRSVNDISQYPVFPWVLDDYTSKKLDLNDPKVYRDLSKPIGALDETRLNELKDKAEQLDAIGLGNYLYSSAFSCPLTVCLYMIRLEPYTTMHIDIQGGQFDVPARVFSSIADAYRLVKTTHNDFRELTPEFFLMPEFLVNSDRFDLGRTSNGKIDDVVLPPWANDSPIEFIYKNRKALESEYVSQNINNWIDLIWGEKQRGGKAKAANNVFMHEMYSNIWDEIALNDIEKRSNVEAVLCHIGQIPPQLFDKPHPKPEPLQPKKKHIHTSKMVSFASSLKLIMLDLVTKDHTVKIYAVDDNYVPKNFTYEPTVLLDKPDIIPSQVPMPNSHNQSMTHSSSSGIALSAASRGSQVNLLKPVRKRLIGNPSKAANLPSLGDFIPLSQPTPPTPGGRMVRNNSFSGLTTIVAQKDMTKTIMAFNKNGAFDVVNENLHELFRVDFEMKLIVKHRSEITTIASDHNWTAVADKDSIVSLYQKKKLKFTIPLFSSTVKCIAINSMFKSAVCGTKDGFLLFCSLNSGIITKTVNLCGMRPISILITPSWGFVTVYMTELSKGQLHHYIKIYTINGDFIRSRRIGKQVGAWSSFNNNSGFDYIIMANSENKVYLFEAFYLELGTEIYRSDFNINAVSYILNDSIAVLASTKGKAVFVSAELPQ</sequence>
<dbReference type="Proteomes" id="UP000179807">
    <property type="component" value="Unassembled WGS sequence"/>
</dbReference>
<dbReference type="SUPFAM" id="SSF50978">
    <property type="entry name" value="WD40 repeat-like"/>
    <property type="match status" value="1"/>
</dbReference>
<dbReference type="RefSeq" id="XP_068357163.1">
    <property type="nucleotide sequence ID" value="XM_068506257.1"/>
</dbReference>
<protein>
    <submittedName>
        <fullName evidence="3">Beige/BEACH domain containing protein</fullName>
    </submittedName>
</protein>
<evidence type="ECO:0000259" key="2">
    <source>
        <dbReference type="PROSITE" id="PS51783"/>
    </source>
</evidence>
<feature type="domain" description="BEACH" evidence="1">
    <location>
        <begin position="2018"/>
        <end position="2307"/>
    </location>
</feature>
<dbReference type="Gene3D" id="2.30.29.30">
    <property type="entry name" value="Pleckstrin-homology domain (PH domain)/Phosphotyrosine-binding domain (PTB)"/>
    <property type="match status" value="1"/>
</dbReference>
<dbReference type="PANTHER" id="PTHR13743">
    <property type="entry name" value="BEIGE/BEACH-RELATED"/>
    <property type="match status" value="1"/>
</dbReference>
<dbReference type="InterPro" id="IPR036322">
    <property type="entry name" value="WD40_repeat_dom_sf"/>
</dbReference>